<keyword evidence="5" id="KW-1015">Disulfide bond</keyword>
<dbReference type="PANTHER" id="PTHR45694">
    <property type="entry name" value="GLUTAREDOXIN 2"/>
    <property type="match status" value="1"/>
</dbReference>
<sequence>MPKIIIYAKSWCPYCKSAKQLLEQKGATFTEIDVEKEAGALDDMLAKSGGRKTVPQIFINDQHIGGFDDLYAFDQSGKLDPLLKE</sequence>
<evidence type="ECO:0000256" key="2">
    <source>
        <dbReference type="ARBA" id="ARBA00007787"/>
    </source>
</evidence>
<feature type="domain" description="Glutaredoxin" evidence="8">
    <location>
        <begin position="4"/>
        <end position="64"/>
    </location>
</feature>
<comment type="similarity">
    <text evidence="2 7">Belongs to the glutaredoxin family.</text>
</comment>
<evidence type="ECO:0000256" key="3">
    <source>
        <dbReference type="ARBA" id="ARBA00022448"/>
    </source>
</evidence>
<reference evidence="9 10" key="1">
    <citation type="submission" date="2024-04" db="EMBL/GenBank/DDBJ databases">
        <title>A novel species isolated from cricket.</title>
        <authorList>
            <person name="Wang H.-C."/>
        </authorList>
    </citation>
    <scope>NUCLEOTIDE SEQUENCE [LARGE SCALE GENOMIC DNA]</scope>
    <source>
        <strain evidence="9 10">WL0021</strain>
    </source>
</reference>
<dbReference type="Pfam" id="PF00462">
    <property type="entry name" value="Glutaredoxin"/>
    <property type="match status" value="1"/>
</dbReference>
<dbReference type="PROSITE" id="PS00195">
    <property type="entry name" value="GLUTAREDOXIN_1"/>
    <property type="match status" value="1"/>
</dbReference>
<dbReference type="InterPro" id="IPR011900">
    <property type="entry name" value="GRX_bact"/>
</dbReference>
<dbReference type="InterPro" id="IPR014025">
    <property type="entry name" value="Glutaredoxin_subgr"/>
</dbReference>
<evidence type="ECO:0000256" key="1">
    <source>
        <dbReference type="ARBA" id="ARBA00002549"/>
    </source>
</evidence>
<dbReference type="NCBIfam" id="TIGR02181">
    <property type="entry name" value="GRX_bact"/>
    <property type="match status" value="1"/>
</dbReference>
<dbReference type="Gene3D" id="3.40.30.10">
    <property type="entry name" value="Glutaredoxin"/>
    <property type="match status" value="1"/>
</dbReference>
<dbReference type="PRINTS" id="PR00160">
    <property type="entry name" value="GLUTAREDOXIN"/>
</dbReference>
<evidence type="ECO:0000259" key="8">
    <source>
        <dbReference type="Pfam" id="PF00462"/>
    </source>
</evidence>
<dbReference type="InterPro" id="IPR036249">
    <property type="entry name" value="Thioredoxin-like_sf"/>
</dbReference>
<keyword evidence="3 7" id="KW-0813">Transport</keyword>
<evidence type="ECO:0000313" key="10">
    <source>
        <dbReference type="Proteomes" id="UP001418637"/>
    </source>
</evidence>
<dbReference type="InterPro" id="IPR011767">
    <property type="entry name" value="GLR_AS"/>
</dbReference>
<comment type="function">
    <text evidence="1 7">Has a glutathione-disulfide oxidoreductase activity in the presence of NADPH and glutathione reductase. Reduces low molecular weight disulfides and proteins.</text>
</comment>
<dbReference type="EMBL" id="JBBYXI010000004">
    <property type="protein sequence ID" value="MEN3931668.1"/>
    <property type="molecule type" value="Genomic_DNA"/>
</dbReference>
<evidence type="ECO:0000256" key="4">
    <source>
        <dbReference type="ARBA" id="ARBA00022982"/>
    </source>
</evidence>
<evidence type="ECO:0000256" key="7">
    <source>
        <dbReference type="RuleBase" id="RU364065"/>
    </source>
</evidence>
<dbReference type="PROSITE" id="PS51354">
    <property type="entry name" value="GLUTAREDOXIN_2"/>
    <property type="match status" value="1"/>
</dbReference>
<dbReference type="PANTHER" id="PTHR45694:SF18">
    <property type="entry name" value="GLUTAREDOXIN-1-RELATED"/>
    <property type="match status" value="1"/>
</dbReference>
<dbReference type="SUPFAM" id="SSF52833">
    <property type="entry name" value="Thioredoxin-like"/>
    <property type="match status" value="1"/>
</dbReference>
<comment type="caution">
    <text evidence="9">The sequence shown here is derived from an EMBL/GenBank/DDBJ whole genome shotgun (WGS) entry which is preliminary data.</text>
</comment>
<gene>
    <name evidence="9" type="primary">grxC</name>
    <name evidence="9" type="ORF">WJT86_11445</name>
</gene>
<organism evidence="9 10">
    <name type="scientific">Hohaiivirga grylli</name>
    <dbReference type="NCBI Taxonomy" id="3133970"/>
    <lineage>
        <taxon>Bacteria</taxon>
        <taxon>Pseudomonadati</taxon>
        <taxon>Pseudomonadota</taxon>
        <taxon>Alphaproteobacteria</taxon>
        <taxon>Hyphomicrobiales</taxon>
        <taxon>Methylobacteriaceae</taxon>
        <taxon>Hohaiivirga</taxon>
    </lineage>
</organism>
<accession>A0ABV0BL54</accession>
<keyword evidence="4 7" id="KW-0249">Electron transport</keyword>
<dbReference type="InterPro" id="IPR002109">
    <property type="entry name" value="Glutaredoxin"/>
</dbReference>
<proteinExistence type="inferred from homology"/>
<dbReference type="RefSeq" id="WP_346337710.1">
    <property type="nucleotide sequence ID" value="NZ_JBBYXI010000004.1"/>
</dbReference>
<evidence type="ECO:0000256" key="5">
    <source>
        <dbReference type="ARBA" id="ARBA00023157"/>
    </source>
</evidence>
<keyword evidence="6 7" id="KW-0676">Redox-active center</keyword>
<evidence type="ECO:0000313" key="9">
    <source>
        <dbReference type="EMBL" id="MEN3931668.1"/>
    </source>
</evidence>
<keyword evidence="7" id="KW-0963">Cytoplasm</keyword>
<evidence type="ECO:0000256" key="6">
    <source>
        <dbReference type="ARBA" id="ARBA00023284"/>
    </source>
</evidence>
<name>A0ABV0BL54_9HYPH</name>
<protein>
    <recommendedName>
        <fullName evidence="7">Glutaredoxin</fullName>
    </recommendedName>
</protein>
<dbReference type="Proteomes" id="UP001418637">
    <property type="component" value="Unassembled WGS sequence"/>
</dbReference>
<dbReference type="CDD" id="cd03418">
    <property type="entry name" value="GRX_GRXb_1_3_like"/>
    <property type="match status" value="1"/>
</dbReference>
<keyword evidence="10" id="KW-1185">Reference proteome</keyword>